<dbReference type="Gene3D" id="1.10.555.10">
    <property type="entry name" value="Rho GTPase activation protein"/>
    <property type="match status" value="1"/>
</dbReference>
<evidence type="ECO:0000259" key="3">
    <source>
        <dbReference type="PROSITE" id="PS51853"/>
    </source>
</evidence>
<dbReference type="SUPFAM" id="SSF52540">
    <property type="entry name" value="P-loop containing nucleoside triphosphate hydrolases"/>
    <property type="match status" value="1"/>
</dbReference>
<dbReference type="GO" id="GO:0005096">
    <property type="term" value="F:GTPase activator activity"/>
    <property type="evidence" value="ECO:0007669"/>
    <property type="project" value="TreeGrafter"/>
</dbReference>
<dbReference type="PANTHER" id="PTHR46005:SF4">
    <property type="entry name" value="RHO GTPASE-ACTIVATING PROTEIN 190"/>
    <property type="match status" value="1"/>
</dbReference>
<feature type="domain" description="PG2 pseudoGTPase" evidence="3">
    <location>
        <begin position="823"/>
        <end position="1021"/>
    </location>
</feature>
<feature type="compositionally biased region" description="Polar residues" evidence="1">
    <location>
        <begin position="1075"/>
        <end position="1090"/>
    </location>
</feature>
<feature type="compositionally biased region" description="Low complexity" evidence="1">
    <location>
        <begin position="1057"/>
        <end position="1074"/>
    </location>
</feature>
<dbReference type="SMART" id="SM00324">
    <property type="entry name" value="RhoGAP"/>
    <property type="match status" value="1"/>
</dbReference>
<dbReference type="PANTHER" id="PTHR46005">
    <property type="entry name" value="RHO GTPASE-ACTIVATING PROTEIN 190"/>
    <property type="match status" value="1"/>
</dbReference>
<dbReference type="InterPro" id="IPR057284">
    <property type="entry name" value="FF_RHG35_4th"/>
</dbReference>
<sequence length="1685" mass="195357">MSNLETTITTTNSSVKWYQNGNESINNEHQSNIKIQQQNLGHTNKKQHLITVAVVGLSGPSYFKGVSGVGKSCLCNRFCRQNYDDYIDDHPSILSQVDFCGSPVINNDHWLWWGDVPLDPSITDSFKMKTTHIRVIEQTEFLSDETFNSITHKASHEQKDLNEYLKRASRIKLESQGKLMYISTDQLGQEDDFPKIELPDGKVTIDAFIVILDPVHIKNRNLKFTSLFTIELIKILHKTKKPIFFAASKCDIAEKEYLENIQNIFTNKEWKISPIPYVETSAHNNVNVKELFYFIAHQLERNKNKFKLNCYEEGLSLQKRREDEVRKNFKNLLESCIPVKNYKKIDSIPWIELFNNLSYNPHPNFTTFLNFFGTTESINFFKKYLENLKEEWINSCLIQYLPLLKIAFNSLLNKSNVQYTMWEDAKNSIMKHPLFLQYFKEFSCEENNEQSEKYNKLEKPKIPIEILDTVEAEKTFINYQREIEIDKREKQREHEFTQFLKECKQITPGKSFNDALIFLKGYLPFEQLNENKAIKIYEEYQYNLIEEAEKDFQELLLENVGTFYKLFNNKNNRKHYIKKNFKEHWFCDNDYKEISSILVDDIRYRQLNILHDLRRRMIEKYASYIGGDSYISSSCPCGFQCTDGIAMEIIDQHLQKVKEINSNIPTNIEIIIHGDEVLGEEFISSIQKVAIRMGYNTLNKKSPVTFTYSLYSEKYKRKINKNTSKICVFLISSNEIFEKFISIIENEIIYYEMPPVIVIPPVNNNDHNKVMSEDSNLLPKIHNFGKQYDLNIISCHNKYDYQLDNFIANTVNRHLSGKASNIKINLLIMCQDENPINRILEPIYPYLSNNLYSLSSGFLTFDIPIYDSTNNLNEKNLLDTSNILRVDVKVYSYHSWLNLNNGQSINNNINSQGYILTYQANRIASFEHMKVTINNLINNKKKESKHMEKMLSTHSYIMINALAGLEDYFQNKETNRMLTEGNQLAAKFGAIFQNNLQSCSNEAEKTRLINFFKNIYKISQDEILSLSANNISDTDSNSSGFASTTINSNGSKVSSFSYNSNMPSSNNIKSPKSSRCPSQQSNSTQYSISSPLQRVKNSLSLDHQIITTNTNNLSFVTKSNILPSATMTINAPLATPEENPDFNEDLIYINELYNSIDYQKKNNDILRPAPFPTALSNISILENNSNNIDDKKKIPLSVQNVFEFNKCEIYECNNYFKYNECMDDKLYNMHSLSVDNEVENEDPVYEFLDFVELKKERQALIDRDSPICGSDGVVSRDTTIRRKVEFTHIPQCRSFDDILFVDKNENIKYKKKNKKFVWKKIPLLRFMSQSKMTKSSQRNLNEISRHKTKLLFEVDSATENVMEKFASSFKKGFSKKKLKTNDKIEVLDKLNNCDKLSDSVDFDRITINSNPSSHLTLSSTDGIEHEKLQCLSNHLYESKESSTTKFFRFGKKDKKNGTKKDLSHQKNLVKQQTISTKTLTELALEDPSEHIPLFVKECINFLEQEDNIKTEGIYRVSGSQAGSQILEKRFRTDKIFDPSVLDLPVHTVASSLKAFFGNLQEPIIPEYIHSDILECTKLYLSGISTQNNNDSNVEQFKSNLINIFKKIPSINIHVLRNLAIHLQHVADHNTFNSMNFSNLAKVWWPTLFRPDMESFVQVNQKGPFLESATFWILKLGKDICISSID</sequence>
<dbReference type="InterPro" id="IPR039006">
    <property type="entry name" value="RhoGAP_pG2"/>
</dbReference>
<feature type="region of interest" description="Disordered" evidence="1">
    <location>
        <begin position="1057"/>
        <end position="1090"/>
    </location>
</feature>
<feature type="domain" description="Rho-GAP" evidence="2">
    <location>
        <begin position="1477"/>
        <end position="1685"/>
    </location>
</feature>
<dbReference type="InterPro" id="IPR000198">
    <property type="entry name" value="RhoGAP_dom"/>
</dbReference>
<protein>
    <submittedName>
        <fullName evidence="6">Rho-GAP domain-containing protein</fullName>
    </submittedName>
</protein>
<proteinExistence type="predicted"/>
<dbReference type="CDD" id="cd00882">
    <property type="entry name" value="Ras_like_GTPase"/>
    <property type="match status" value="1"/>
</dbReference>
<dbReference type="PROSITE" id="PS51853">
    <property type="entry name" value="PG2"/>
    <property type="match status" value="1"/>
</dbReference>
<dbReference type="Pfam" id="PF00620">
    <property type="entry name" value="RhoGAP"/>
    <property type="match status" value="1"/>
</dbReference>
<dbReference type="InterPro" id="IPR008936">
    <property type="entry name" value="Rho_GTPase_activation_prot"/>
</dbReference>
<dbReference type="PROSITE" id="PS50238">
    <property type="entry name" value="RHOGAP"/>
    <property type="match status" value="1"/>
</dbReference>
<organism evidence="5">
    <name type="scientific">Strongyloides stercoralis</name>
    <name type="common">Threadworm</name>
    <dbReference type="NCBI Taxonomy" id="6248"/>
    <lineage>
        <taxon>Eukaryota</taxon>
        <taxon>Metazoa</taxon>
        <taxon>Ecdysozoa</taxon>
        <taxon>Nematoda</taxon>
        <taxon>Chromadorea</taxon>
        <taxon>Rhabditida</taxon>
        <taxon>Tylenchina</taxon>
        <taxon>Panagrolaimomorpha</taxon>
        <taxon>Strongyloidoidea</taxon>
        <taxon>Strongyloididae</taxon>
        <taxon>Strongyloides</taxon>
    </lineage>
</organism>
<name>A0A913I347_STRER</name>
<evidence type="ECO:0000256" key="1">
    <source>
        <dbReference type="SAM" id="MobiDB-lite"/>
    </source>
</evidence>
<dbReference type="GO" id="GO:0007266">
    <property type="term" value="P:Rho protein signal transduction"/>
    <property type="evidence" value="ECO:0007669"/>
    <property type="project" value="TreeGrafter"/>
</dbReference>
<dbReference type="Gene3D" id="3.40.50.300">
    <property type="entry name" value="P-loop containing nucleotide triphosphate hydrolases"/>
    <property type="match status" value="1"/>
</dbReference>
<dbReference type="InterPro" id="IPR027417">
    <property type="entry name" value="P-loop_NTPase"/>
</dbReference>
<dbReference type="WBParaSite" id="SSTP_0000996200.1">
    <property type="protein sequence ID" value="SSTP_0000996200.1"/>
    <property type="gene ID" value="SSTP_0000996200"/>
</dbReference>
<dbReference type="PRINTS" id="PR00449">
    <property type="entry name" value="RASTRNSFRMNG"/>
</dbReference>
<dbReference type="GO" id="GO:0008361">
    <property type="term" value="P:regulation of cell size"/>
    <property type="evidence" value="ECO:0007669"/>
    <property type="project" value="TreeGrafter"/>
</dbReference>
<dbReference type="WBParaSite" id="TCONS_00014214.p1">
    <property type="protein sequence ID" value="TCONS_00014214.p1"/>
    <property type="gene ID" value="XLOC_009424"/>
</dbReference>
<dbReference type="InterPro" id="IPR051978">
    <property type="entry name" value="Rho-GAP_domain"/>
</dbReference>
<dbReference type="GO" id="GO:0050770">
    <property type="term" value="P:regulation of axonogenesis"/>
    <property type="evidence" value="ECO:0007669"/>
    <property type="project" value="TreeGrafter"/>
</dbReference>
<dbReference type="SUPFAM" id="SSF48350">
    <property type="entry name" value="GTPase activation domain, GAP"/>
    <property type="match status" value="1"/>
</dbReference>
<reference evidence="5" key="1">
    <citation type="submission" date="2022-10" db="UniProtKB">
        <authorList>
            <consortium name="WormBaseParasite"/>
        </authorList>
    </citation>
    <scope>IDENTIFICATION</scope>
</reference>
<dbReference type="Proteomes" id="UP000035681">
    <property type="component" value="Unplaced"/>
</dbReference>
<dbReference type="Gene3D" id="1.10.10.440">
    <property type="entry name" value="FF domain"/>
    <property type="match status" value="1"/>
</dbReference>
<keyword evidence="4" id="KW-1185">Reference proteome</keyword>
<evidence type="ECO:0000313" key="4">
    <source>
        <dbReference type="Proteomes" id="UP000035681"/>
    </source>
</evidence>
<dbReference type="GO" id="GO:0005829">
    <property type="term" value="C:cytosol"/>
    <property type="evidence" value="ECO:0007669"/>
    <property type="project" value="TreeGrafter"/>
</dbReference>
<evidence type="ECO:0000313" key="6">
    <source>
        <dbReference type="WBParaSite" id="TCONS_00014214.p1"/>
    </source>
</evidence>
<dbReference type="InterPro" id="IPR036517">
    <property type="entry name" value="FF_domain_sf"/>
</dbReference>
<dbReference type="AlphaFoldDB" id="A0A913I347"/>
<accession>A0A913I347</accession>
<evidence type="ECO:0000259" key="2">
    <source>
        <dbReference type="PROSITE" id="PS50238"/>
    </source>
</evidence>
<evidence type="ECO:0000313" key="5">
    <source>
        <dbReference type="WBParaSite" id="SSTP_0000996200.1"/>
    </source>
</evidence>
<dbReference type="Pfam" id="PF23083">
    <property type="entry name" value="FF_RHG35_4th"/>
    <property type="match status" value="1"/>
</dbReference>